<proteinExistence type="predicted"/>
<evidence type="ECO:0000256" key="1">
    <source>
        <dbReference type="SAM" id="MobiDB-lite"/>
    </source>
</evidence>
<reference evidence="2 3" key="1">
    <citation type="journal article" date="2018" name="J. Allergy Clin. Immunol.">
        <title>High-quality assembly of Dermatophagoides pteronyssinus genome and transcriptome reveals a wide range of novel allergens.</title>
        <authorList>
            <person name="Liu X.Y."/>
            <person name="Yang K.Y."/>
            <person name="Wang M.Q."/>
            <person name="Kwok J.S."/>
            <person name="Zeng X."/>
            <person name="Yang Z."/>
            <person name="Xiao X.J."/>
            <person name="Lau C.P."/>
            <person name="Li Y."/>
            <person name="Huang Z.M."/>
            <person name="Ba J.G."/>
            <person name="Yim A.K."/>
            <person name="Ouyang C.Y."/>
            <person name="Ngai S.M."/>
            <person name="Chan T.F."/>
            <person name="Leung E.L."/>
            <person name="Liu L."/>
            <person name="Liu Z.G."/>
            <person name="Tsui S.K."/>
        </authorList>
    </citation>
    <scope>NUCLEOTIDE SEQUENCE [LARGE SCALE GENOMIC DNA]</scope>
    <source>
        <strain evidence="2">Derp</strain>
    </source>
</reference>
<feature type="region of interest" description="Disordered" evidence="1">
    <location>
        <begin position="43"/>
        <end position="67"/>
    </location>
</feature>
<evidence type="ECO:0000313" key="2">
    <source>
        <dbReference type="EMBL" id="KAH9414986.1"/>
    </source>
</evidence>
<protein>
    <submittedName>
        <fullName evidence="2">Uncharacterized protein</fullName>
    </submittedName>
</protein>
<evidence type="ECO:0000313" key="3">
    <source>
        <dbReference type="Proteomes" id="UP000887458"/>
    </source>
</evidence>
<sequence length="67" mass="7614">MNEEKVTRDRTKYFGIFEIGSSSSSPPPPEARVLFFAHLSKHQASSSTTKCSKNFQRSSRRTFTSLQ</sequence>
<accession>A0ABQ8IXS0</accession>
<reference evidence="2 3" key="2">
    <citation type="journal article" date="2022" name="Mol. Biol. Evol.">
        <title>Comparative Genomics Reveals Insights into the Divergent Evolution of Astigmatic Mites and Household Pest Adaptations.</title>
        <authorList>
            <person name="Xiong Q."/>
            <person name="Wan A.T."/>
            <person name="Liu X."/>
            <person name="Fung C.S."/>
            <person name="Xiao X."/>
            <person name="Malainual N."/>
            <person name="Hou J."/>
            <person name="Wang L."/>
            <person name="Wang M."/>
            <person name="Yang K.Y."/>
            <person name="Cui Y."/>
            <person name="Leung E.L."/>
            <person name="Nong W."/>
            <person name="Shin S.K."/>
            <person name="Au S.W."/>
            <person name="Jeong K.Y."/>
            <person name="Chew F.T."/>
            <person name="Hui J.H."/>
            <person name="Leung T.F."/>
            <person name="Tungtrongchitr A."/>
            <person name="Zhong N."/>
            <person name="Liu Z."/>
            <person name="Tsui S.K."/>
        </authorList>
    </citation>
    <scope>NUCLEOTIDE SEQUENCE [LARGE SCALE GENOMIC DNA]</scope>
    <source>
        <strain evidence="2">Derp</strain>
    </source>
</reference>
<dbReference type="Proteomes" id="UP000887458">
    <property type="component" value="Unassembled WGS sequence"/>
</dbReference>
<keyword evidence="3" id="KW-1185">Reference proteome</keyword>
<gene>
    <name evidence="2" type="ORF">DERP_014279</name>
</gene>
<name>A0ABQ8IXS0_DERPT</name>
<organism evidence="2 3">
    <name type="scientific">Dermatophagoides pteronyssinus</name>
    <name type="common">European house dust mite</name>
    <dbReference type="NCBI Taxonomy" id="6956"/>
    <lineage>
        <taxon>Eukaryota</taxon>
        <taxon>Metazoa</taxon>
        <taxon>Ecdysozoa</taxon>
        <taxon>Arthropoda</taxon>
        <taxon>Chelicerata</taxon>
        <taxon>Arachnida</taxon>
        <taxon>Acari</taxon>
        <taxon>Acariformes</taxon>
        <taxon>Sarcoptiformes</taxon>
        <taxon>Astigmata</taxon>
        <taxon>Psoroptidia</taxon>
        <taxon>Analgoidea</taxon>
        <taxon>Pyroglyphidae</taxon>
        <taxon>Dermatophagoidinae</taxon>
        <taxon>Dermatophagoides</taxon>
    </lineage>
</organism>
<comment type="caution">
    <text evidence="2">The sequence shown here is derived from an EMBL/GenBank/DDBJ whole genome shotgun (WGS) entry which is preliminary data.</text>
</comment>
<dbReference type="EMBL" id="NJHN03000101">
    <property type="protein sequence ID" value="KAH9414986.1"/>
    <property type="molecule type" value="Genomic_DNA"/>
</dbReference>